<comment type="caution">
    <text evidence="6">The sequence shown here is derived from an EMBL/GenBank/DDBJ whole genome shotgun (WGS) entry which is preliminary data.</text>
</comment>
<evidence type="ECO:0000256" key="4">
    <source>
        <dbReference type="PROSITE-ProRule" id="PRU00510"/>
    </source>
</evidence>
<dbReference type="Gene3D" id="1.20.120.910">
    <property type="entry name" value="DksA, coiled-coil domain"/>
    <property type="match status" value="1"/>
</dbReference>
<dbReference type="RefSeq" id="WP_100363811.1">
    <property type="nucleotide sequence ID" value="NZ_PGFF01000001.1"/>
</dbReference>
<keyword evidence="2" id="KW-0863">Zinc-finger</keyword>
<feature type="domain" description="Zinc finger DksA/TraR C4-type" evidence="5">
    <location>
        <begin position="85"/>
        <end position="118"/>
    </location>
</feature>
<evidence type="ECO:0000259" key="5">
    <source>
        <dbReference type="Pfam" id="PF01258"/>
    </source>
</evidence>
<dbReference type="InterPro" id="IPR000962">
    <property type="entry name" value="Znf_DskA_TraR"/>
</dbReference>
<dbReference type="PANTHER" id="PTHR33823:SF2">
    <property type="entry name" value="RNA POLYMERASE-BINDING TRANSCRIPTION FACTOR DKSA"/>
    <property type="match status" value="1"/>
</dbReference>
<evidence type="ECO:0000256" key="3">
    <source>
        <dbReference type="ARBA" id="ARBA00022833"/>
    </source>
</evidence>
<dbReference type="EMBL" id="PGFF01000001">
    <property type="protein sequence ID" value="PJJ71516.1"/>
    <property type="molecule type" value="Genomic_DNA"/>
</dbReference>
<keyword evidence="7" id="KW-1185">Reference proteome</keyword>
<evidence type="ECO:0000256" key="1">
    <source>
        <dbReference type="ARBA" id="ARBA00022723"/>
    </source>
</evidence>
<dbReference type="SUPFAM" id="SSF57716">
    <property type="entry name" value="Glucocorticoid receptor-like (DNA-binding domain)"/>
    <property type="match status" value="1"/>
</dbReference>
<name>A0A2M9CHW7_9MICO</name>
<dbReference type="AlphaFoldDB" id="A0A2M9CHW7"/>
<dbReference type="Pfam" id="PF01258">
    <property type="entry name" value="zf-dskA_traR"/>
    <property type="match status" value="1"/>
</dbReference>
<keyword evidence="3" id="KW-0862">Zinc</keyword>
<protein>
    <submittedName>
        <fullName evidence="6">RNA polymerase-binding transcription factor DksA</fullName>
    </submittedName>
</protein>
<evidence type="ECO:0000313" key="6">
    <source>
        <dbReference type="EMBL" id="PJJ71516.1"/>
    </source>
</evidence>
<evidence type="ECO:0000256" key="2">
    <source>
        <dbReference type="ARBA" id="ARBA00022771"/>
    </source>
</evidence>
<dbReference type="GO" id="GO:0008270">
    <property type="term" value="F:zinc ion binding"/>
    <property type="evidence" value="ECO:0007669"/>
    <property type="project" value="UniProtKB-KW"/>
</dbReference>
<evidence type="ECO:0000313" key="7">
    <source>
        <dbReference type="Proteomes" id="UP000228758"/>
    </source>
</evidence>
<dbReference type="PROSITE" id="PS51128">
    <property type="entry name" value="ZF_DKSA_2"/>
    <property type="match status" value="1"/>
</dbReference>
<dbReference type="PROSITE" id="PS01102">
    <property type="entry name" value="ZF_DKSA_1"/>
    <property type="match status" value="1"/>
</dbReference>
<gene>
    <name evidence="6" type="ORF">CLV46_1065</name>
</gene>
<reference evidence="6 7" key="1">
    <citation type="submission" date="2017-11" db="EMBL/GenBank/DDBJ databases">
        <title>Genomic Encyclopedia of Archaeal and Bacterial Type Strains, Phase II (KMG-II): From Individual Species to Whole Genera.</title>
        <authorList>
            <person name="Goeker M."/>
        </authorList>
    </citation>
    <scope>NUCLEOTIDE SEQUENCE [LARGE SCALE GENOMIC DNA]</scope>
    <source>
        <strain evidence="6 7">DSM 27393</strain>
    </source>
</reference>
<dbReference type="OrthoDB" id="1121111at2"/>
<dbReference type="Proteomes" id="UP000228758">
    <property type="component" value="Unassembled WGS sequence"/>
</dbReference>
<feature type="zinc finger region" description="dksA C4-type" evidence="4">
    <location>
        <begin position="90"/>
        <end position="114"/>
    </location>
</feature>
<proteinExistence type="predicted"/>
<sequence length="121" mass="12616">MEPAAEEEFAALLRARSVELQRSAAAAAADLDGIRSARSAATADDEHDPEGSTLAADWSRTVALSGAAAAELREVEAALGRLEAGDYGRCESCGVAIPVERLRIRPAATRCVTCAAQHPAR</sequence>
<dbReference type="InterPro" id="IPR020458">
    <property type="entry name" value="Znf_DskA_TraR_CS"/>
</dbReference>
<organism evidence="6 7">
    <name type="scientific">Diaminobutyricimonas aerilata</name>
    <dbReference type="NCBI Taxonomy" id="1162967"/>
    <lineage>
        <taxon>Bacteria</taxon>
        <taxon>Bacillati</taxon>
        <taxon>Actinomycetota</taxon>
        <taxon>Actinomycetes</taxon>
        <taxon>Micrococcales</taxon>
        <taxon>Microbacteriaceae</taxon>
        <taxon>Diaminobutyricimonas</taxon>
    </lineage>
</organism>
<keyword evidence="1" id="KW-0479">Metal-binding</keyword>
<accession>A0A2M9CHW7</accession>
<dbReference type="PANTHER" id="PTHR33823">
    <property type="entry name" value="RNA POLYMERASE-BINDING TRANSCRIPTION FACTOR DKSA-RELATED"/>
    <property type="match status" value="1"/>
</dbReference>